<dbReference type="Proteomes" id="UP000663829">
    <property type="component" value="Unassembled WGS sequence"/>
</dbReference>
<dbReference type="EMBL" id="CAJOBA010007372">
    <property type="protein sequence ID" value="CAF3800552.1"/>
    <property type="molecule type" value="Genomic_DNA"/>
</dbReference>
<reference evidence="4" key="1">
    <citation type="submission" date="2021-02" db="EMBL/GenBank/DDBJ databases">
        <authorList>
            <person name="Nowell W R."/>
        </authorList>
    </citation>
    <scope>NUCLEOTIDE SEQUENCE</scope>
</reference>
<dbReference type="Proteomes" id="UP000681722">
    <property type="component" value="Unassembled WGS sequence"/>
</dbReference>
<evidence type="ECO:0000313" key="7">
    <source>
        <dbReference type="Proteomes" id="UP000663829"/>
    </source>
</evidence>
<dbReference type="InterPro" id="IPR036396">
    <property type="entry name" value="Cyt_P450_sf"/>
</dbReference>
<dbReference type="SUPFAM" id="SSF48264">
    <property type="entry name" value="Cytochrome P450"/>
    <property type="match status" value="1"/>
</dbReference>
<name>A0A814P992_9BILA</name>
<dbReference type="GO" id="GO:0004497">
    <property type="term" value="F:monooxygenase activity"/>
    <property type="evidence" value="ECO:0007669"/>
    <property type="project" value="InterPro"/>
</dbReference>
<comment type="caution">
    <text evidence="4">The sequence shown here is derived from an EMBL/GenBank/DDBJ whole genome shotgun (WGS) entry which is preliminary data.</text>
</comment>
<evidence type="ECO:0000313" key="3">
    <source>
        <dbReference type="EMBL" id="CAF1032268.1"/>
    </source>
</evidence>
<keyword evidence="2" id="KW-0472">Membrane</keyword>
<evidence type="ECO:0000256" key="2">
    <source>
        <dbReference type="SAM" id="Phobius"/>
    </source>
</evidence>
<protein>
    <recommendedName>
        <fullName evidence="8">Cytochrome P450</fullName>
    </recommendedName>
</protein>
<dbReference type="Proteomes" id="UP000682733">
    <property type="component" value="Unassembled WGS sequence"/>
</dbReference>
<dbReference type="EMBL" id="CAJNOQ010005495">
    <property type="protein sequence ID" value="CAF1100645.1"/>
    <property type="molecule type" value="Genomic_DNA"/>
</dbReference>
<dbReference type="EMBL" id="CAJOBC010005495">
    <property type="protein sequence ID" value="CAF3865601.1"/>
    <property type="molecule type" value="Genomic_DNA"/>
</dbReference>
<evidence type="ECO:0000313" key="6">
    <source>
        <dbReference type="EMBL" id="CAF3865601.1"/>
    </source>
</evidence>
<dbReference type="EMBL" id="CAJNOK010007360">
    <property type="protein sequence ID" value="CAF1032268.1"/>
    <property type="molecule type" value="Genomic_DNA"/>
</dbReference>
<keyword evidence="2" id="KW-1133">Transmembrane helix</keyword>
<keyword evidence="2" id="KW-0812">Transmembrane</keyword>
<gene>
    <name evidence="4" type="ORF">GPM918_LOCUS18728</name>
    <name evidence="3" type="ORF">OVA965_LOCUS16052</name>
    <name evidence="6" type="ORF">SRO942_LOCUS18725</name>
    <name evidence="5" type="ORF">TMI583_LOCUS16062</name>
</gene>
<dbReference type="InterPro" id="IPR050121">
    <property type="entry name" value="Cytochrome_P450_monoxygenase"/>
</dbReference>
<dbReference type="OrthoDB" id="9974926at2759"/>
<dbReference type="Gene3D" id="1.10.630.10">
    <property type="entry name" value="Cytochrome P450"/>
    <property type="match status" value="1"/>
</dbReference>
<evidence type="ECO:0000256" key="1">
    <source>
        <dbReference type="ARBA" id="ARBA00010617"/>
    </source>
</evidence>
<comment type="similarity">
    <text evidence="1">Belongs to the cytochrome P450 family.</text>
</comment>
<dbReference type="PANTHER" id="PTHR24305">
    <property type="entry name" value="CYTOCHROME P450"/>
    <property type="match status" value="1"/>
</dbReference>
<dbReference type="AlphaFoldDB" id="A0A814P992"/>
<accession>A0A814P992</accession>
<dbReference type="PANTHER" id="PTHR24305:SF166">
    <property type="entry name" value="CYTOCHROME P450 12A4, MITOCHONDRIAL-RELATED"/>
    <property type="match status" value="1"/>
</dbReference>
<evidence type="ECO:0000313" key="4">
    <source>
        <dbReference type="EMBL" id="CAF1100645.1"/>
    </source>
</evidence>
<dbReference type="GO" id="GO:0016705">
    <property type="term" value="F:oxidoreductase activity, acting on paired donors, with incorporation or reduction of molecular oxygen"/>
    <property type="evidence" value="ECO:0007669"/>
    <property type="project" value="InterPro"/>
</dbReference>
<organism evidence="4 7">
    <name type="scientific">Didymodactylos carnosus</name>
    <dbReference type="NCBI Taxonomy" id="1234261"/>
    <lineage>
        <taxon>Eukaryota</taxon>
        <taxon>Metazoa</taxon>
        <taxon>Spiralia</taxon>
        <taxon>Gnathifera</taxon>
        <taxon>Rotifera</taxon>
        <taxon>Eurotatoria</taxon>
        <taxon>Bdelloidea</taxon>
        <taxon>Philodinida</taxon>
        <taxon>Philodinidae</taxon>
        <taxon>Didymodactylos</taxon>
    </lineage>
</organism>
<proteinExistence type="inferred from homology"/>
<evidence type="ECO:0000313" key="5">
    <source>
        <dbReference type="EMBL" id="CAF3800552.1"/>
    </source>
</evidence>
<evidence type="ECO:0008006" key="8">
    <source>
        <dbReference type="Google" id="ProtNLM"/>
    </source>
</evidence>
<dbReference type="Proteomes" id="UP000677228">
    <property type="component" value="Unassembled WGS sequence"/>
</dbReference>
<dbReference type="GO" id="GO:0005506">
    <property type="term" value="F:iron ion binding"/>
    <property type="evidence" value="ECO:0007669"/>
    <property type="project" value="InterPro"/>
</dbReference>
<dbReference type="GO" id="GO:0020037">
    <property type="term" value="F:heme binding"/>
    <property type="evidence" value="ECO:0007669"/>
    <property type="project" value="InterPro"/>
</dbReference>
<keyword evidence="7" id="KW-1185">Reference proteome</keyword>
<sequence>MDILGLLKAVFNTILLYTVTALAPMTPGTVIWKLFKTRKGKVRLINRDLICDTETLLKLPSTGRSLDQSTNSLVPFVPLFTLDYNTQWKRRHNAFVHANNKILARITEKNMNVTLPGKQGNIFWDLCEIMFKIAFELVFDRPPTVDEFNDIYPGVVDVNKVIKRFSWTANLPIRQKLYDRIITLMKESDTNFVLHDHKGFPELSDLDKVSLVGEDLITTISIQCSDLLCHLLLLYPKYHDAFKANLDNCINETLRLYPLSDLWIMQPFKQERGWITSLVQLNRNGWSDPDTFLPERWDSKEHPPLMSWGFDVRRCPAQKMATNIVKLVFENIINTEGFWIQPALNFDHGRSFPFGCQAWVGYGQQPDNAATWKFNHKFKMQFNRWVFDRLRMFDQNELV</sequence>
<feature type="transmembrane region" description="Helical" evidence="2">
    <location>
        <begin position="14"/>
        <end position="35"/>
    </location>
</feature>